<organism evidence="1 2">
    <name type="scientific">Cricetulus griseus</name>
    <name type="common">Chinese hamster</name>
    <name type="synonym">Cricetulus barabensis griseus</name>
    <dbReference type="NCBI Taxonomy" id="10029"/>
    <lineage>
        <taxon>Eukaryota</taxon>
        <taxon>Metazoa</taxon>
        <taxon>Chordata</taxon>
        <taxon>Craniata</taxon>
        <taxon>Vertebrata</taxon>
        <taxon>Euteleostomi</taxon>
        <taxon>Mammalia</taxon>
        <taxon>Eutheria</taxon>
        <taxon>Euarchontoglires</taxon>
        <taxon>Glires</taxon>
        <taxon>Rodentia</taxon>
        <taxon>Myomorpha</taxon>
        <taxon>Muroidea</taxon>
        <taxon>Cricetidae</taxon>
        <taxon>Cricetinae</taxon>
        <taxon>Cricetulus</taxon>
    </lineage>
</organism>
<dbReference type="InParanoid" id="G3GZZ8"/>
<sequence>MKESDGVTIYSKAKSALHSRQNKAATPLQVQLLHCCLIPVGDEEPQPGCEWLIASSSIFQENALPSGLCPLLGSHTPQCNSVP</sequence>
<reference evidence="2" key="1">
    <citation type="journal article" date="2011" name="Nat. Biotechnol.">
        <title>The genomic sequence of the Chinese hamster ovary (CHO)-K1 cell line.</title>
        <authorList>
            <person name="Xu X."/>
            <person name="Nagarajan H."/>
            <person name="Lewis N.E."/>
            <person name="Pan S."/>
            <person name="Cai Z."/>
            <person name="Liu X."/>
            <person name="Chen W."/>
            <person name="Xie M."/>
            <person name="Wang W."/>
            <person name="Hammond S."/>
            <person name="Andersen M.R."/>
            <person name="Neff N."/>
            <person name="Passarelli B."/>
            <person name="Koh W."/>
            <person name="Fan H.C."/>
            <person name="Wang J."/>
            <person name="Gui Y."/>
            <person name="Lee K.H."/>
            <person name="Betenbaugh M.J."/>
            <person name="Quake S.R."/>
            <person name="Famili I."/>
            <person name="Palsson B.O."/>
            <person name="Wang J."/>
        </authorList>
    </citation>
    <scope>NUCLEOTIDE SEQUENCE [LARGE SCALE GENOMIC DNA]</scope>
    <source>
        <strain evidence="2">CHO K1 cell line</strain>
    </source>
</reference>
<gene>
    <name evidence="1" type="ORF">I79_003446</name>
</gene>
<protein>
    <submittedName>
        <fullName evidence="1">Uncharacterized protein</fullName>
    </submittedName>
</protein>
<dbReference type="AlphaFoldDB" id="G3GZZ8"/>
<name>G3GZZ8_CRIGR</name>
<dbReference type="Proteomes" id="UP000001075">
    <property type="component" value="Unassembled WGS sequence"/>
</dbReference>
<proteinExistence type="predicted"/>
<accession>G3GZZ8</accession>
<dbReference type="EMBL" id="JH000086">
    <property type="protein sequence ID" value="EGW04941.1"/>
    <property type="molecule type" value="Genomic_DNA"/>
</dbReference>
<evidence type="ECO:0000313" key="1">
    <source>
        <dbReference type="EMBL" id="EGW04941.1"/>
    </source>
</evidence>
<evidence type="ECO:0000313" key="2">
    <source>
        <dbReference type="Proteomes" id="UP000001075"/>
    </source>
</evidence>